<dbReference type="SUPFAM" id="SSF52540">
    <property type="entry name" value="P-loop containing nucleoside triphosphate hydrolases"/>
    <property type="match status" value="1"/>
</dbReference>
<dbReference type="STRING" id="341036.SAMN05660649_04899"/>
<dbReference type="GO" id="GO:0005524">
    <property type="term" value="F:ATP binding"/>
    <property type="evidence" value="ECO:0007669"/>
    <property type="project" value="UniProtKB-KW"/>
</dbReference>
<dbReference type="GO" id="GO:0016887">
    <property type="term" value="F:ATP hydrolysis activity"/>
    <property type="evidence" value="ECO:0007669"/>
    <property type="project" value="TreeGrafter"/>
</dbReference>
<feature type="domain" description="Bacterial type II secretion system protein E" evidence="4">
    <location>
        <begin position="171"/>
        <end position="322"/>
    </location>
</feature>
<gene>
    <name evidence="6" type="ORF">SAMN05660649_04899</name>
</gene>
<dbReference type="PANTHER" id="PTHR30258:SF1">
    <property type="entry name" value="PROTEIN TRANSPORT PROTEIN HOFB HOMOLOG"/>
    <property type="match status" value="1"/>
</dbReference>
<dbReference type="Gene3D" id="3.30.300.160">
    <property type="entry name" value="Type II secretion system, protein E, N-terminal domain"/>
    <property type="match status" value="1"/>
</dbReference>
<evidence type="ECO:0000256" key="1">
    <source>
        <dbReference type="ARBA" id="ARBA00006611"/>
    </source>
</evidence>
<protein>
    <submittedName>
        <fullName evidence="6">Type II secretion system (T2SS), protein E, N-terminal domain</fullName>
    </submittedName>
</protein>
<feature type="domain" description="Type II secretion system protein GspE N-terminal" evidence="5">
    <location>
        <begin position="67"/>
        <end position="138"/>
    </location>
</feature>
<proteinExistence type="inferred from homology"/>
<sequence>MAVSKAKKLLGDQLLEKGLITKEQLWDALREQSRTGDKLGEVLIKLSLVSEQVIETLTVTPKESLTNLDPELLKSVPEELVKRHRVIPLRKEGQKLIVAMSNPDNVMALDDLRLMLSLEIEPVYADASEIDAVIQKHYTIPNFEKIFNDFDSVKGQSVTGAMTLDEESIANEAPIVRLVNSLFIQAIEAKASDIHIEPHAMGVRVRFRIDGMLREIKQLRKSIQAAVISRIKIMSEIDIAEKRVPQDGRIQLEFGQRSIDLRVSTLPTIFGEKVVIRVLDRDGLAAYTLDQIGFSDMNLALFREALRSSYGMVLVTGPTARGMKLRQIAIWA</sequence>
<evidence type="ECO:0000256" key="2">
    <source>
        <dbReference type="ARBA" id="ARBA00022741"/>
    </source>
</evidence>
<dbReference type="AlphaFoldDB" id="A0A1I2ZE90"/>
<organism evidence="6 7">
    <name type="scientific">Desulfotruncus arcticus DSM 17038</name>
    <dbReference type="NCBI Taxonomy" id="1121424"/>
    <lineage>
        <taxon>Bacteria</taxon>
        <taxon>Bacillati</taxon>
        <taxon>Bacillota</taxon>
        <taxon>Clostridia</taxon>
        <taxon>Eubacteriales</taxon>
        <taxon>Desulfallaceae</taxon>
        <taxon>Desulfotruncus</taxon>
    </lineage>
</organism>
<evidence type="ECO:0000259" key="4">
    <source>
        <dbReference type="Pfam" id="PF00437"/>
    </source>
</evidence>
<evidence type="ECO:0000259" key="5">
    <source>
        <dbReference type="Pfam" id="PF05157"/>
    </source>
</evidence>
<dbReference type="RefSeq" id="WP_165613697.1">
    <property type="nucleotide sequence ID" value="NZ_FOOX01000027.1"/>
</dbReference>
<dbReference type="InterPro" id="IPR027417">
    <property type="entry name" value="P-loop_NTPase"/>
</dbReference>
<dbReference type="GO" id="GO:0005886">
    <property type="term" value="C:plasma membrane"/>
    <property type="evidence" value="ECO:0007669"/>
    <property type="project" value="TreeGrafter"/>
</dbReference>
<reference evidence="7" key="1">
    <citation type="submission" date="2016-10" db="EMBL/GenBank/DDBJ databases">
        <authorList>
            <person name="Varghese N."/>
            <person name="Submissions S."/>
        </authorList>
    </citation>
    <scope>NUCLEOTIDE SEQUENCE [LARGE SCALE GENOMIC DNA]</scope>
    <source>
        <strain evidence="7">DSM 17038</strain>
    </source>
</reference>
<accession>A0A1I2ZE90</accession>
<dbReference type="FunFam" id="3.30.450.90:FF:000001">
    <property type="entry name" value="Type II secretion system ATPase GspE"/>
    <property type="match status" value="1"/>
</dbReference>
<evidence type="ECO:0000313" key="7">
    <source>
        <dbReference type="Proteomes" id="UP000199337"/>
    </source>
</evidence>
<evidence type="ECO:0000313" key="6">
    <source>
        <dbReference type="EMBL" id="SFH36192.1"/>
    </source>
</evidence>
<dbReference type="EMBL" id="FOOX01000027">
    <property type="protein sequence ID" value="SFH36192.1"/>
    <property type="molecule type" value="Genomic_DNA"/>
</dbReference>
<dbReference type="InterPro" id="IPR037257">
    <property type="entry name" value="T2SS_E_N_sf"/>
</dbReference>
<dbReference type="Proteomes" id="UP000199337">
    <property type="component" value="Unassembled WGS sequence"/>
</dbReference>
<dbReference type="FunFam" id="3.30.300.160:FF:000002">
    <property type="entry name" value="Type II secretion system protein E"/>
    <property type="match status" value="1"/>
</dbReference>
<dbReference type="PANTHER" id="PTHR30258">
    <property type="entry name" value="TYPE II SECRETION SYSTEM PROTEIN GSPE-RELATED"/>
    <property type="match status" value="1"/>
</dbReference>
<dbReference type="Gene3D" id="3.30.450.90">
    <property type="match status" value="1"/>
</dbReference>
<dbReference type="InterPro" id="IPR007831">
    <property type="entry name" value="T2SS_GspE_N"/>
</dbReference>
<keyword evidence="3" id="KW-0067">ATP-binding</keyword>
<keyword evidence="2" id="KW-0547">Nucleotide-binding</keyword>
<evidence type="ECO:0000256" key="3">
    <source>
        <dbReference type="ARBA" id="ARBA00022840"/>
    </source>
</evidence>
<dbReference type="Pfam" id="PF00437">
    <property type="entry name" value="T2SSE"/>
    <property type="match status" value="1"/>
</dbReference>
<dbReference type="SUPFAM" id="SSF160246">
    <property type="entry name" value="EspE N-terminal domain-like"/>
    <property type="match status" value="1"/>
</dbReference>
<name>A0A1I2ZE90_9FIRM</name>
<dbReference type="InterPro" id="IPR001482">
    <property type="entry name" value="T2SS/T4SS_dom"/>
</dbReference>
<dbReference type="Pfam" id="PF05157">
    <property type="entry name" value="MshEN"/>
    <property type="match status" value="1"/>
</dbReference>
<keyword evidence="7" id="KW-1185">Reference proteome</keyword>
<comment type="similarity">
    <text evidence="1">Belongs to the GSP E family.</text>
</comment>